<keyword evidence="5" id="KW-1185">Reference proteome</keyword>
<evidence type="ECO:0000313" key="5">
    <source>
        <dbReference type="Proteomes" id="UP000813463"/>
    </source>
</evidence>
<dbReference type="SUPFAM" id="SSF56112">
    <property type="entry name" value="Protein kinase-like (PK-like)"/>
    <property type="match status" value="1"/>
</dbReference>
<evidence type="ECO:0000313" key="6">
    <source>
        <dbReference type="RefSeq" id="XP_056699389.1"/>
    </source>
</evidence>
<dbReference type="GeneID" id="110782764"/>
<dbReference type="PROSITE" id="PS51762">
    <property type="entry name" value="GH16_2"/>
    <property type="match status" value="1"/>
</dbReference>
<proteinExistence type="predicted"/>
<name>A0ABM3RUT4_SPIOL</name>
<evidence type="ECO:0000256" key="3">
    <source>
        <dbReference type="SAM" id="SignalP"/>
    </source>
</evidence>
<feature type="chain" id="PRO_5045155655" evidence="3">
    <location>
        <begin position="17"/>
        <end position="252"/>
    </location>
</feature>
<dbReference type="Gene3D" id="2.60.120.200">
    <property type="match status" value="1"/>
</dbReference>
<feature type="signal peptide" evidence="3">
    <location>
        <begin position="1"/>
        <end position="16"/>
    </location>
</feature>
<protein>
    <submittedName>
        <fullName evidence="6">Probable xyloglucan endotransglucosylase/hydrolase protein 32 isoform X2</fullName>
    </submittedName>
</protein>
<reference evidence="5" key="1">
    <citation type="journal article" date="2021" name="Nat. Commun.">
        <title>Genomic analyses provide insights into spinach domestication and the genetic basis of agronomic traits.</title>
        <authorList>
            <person name="Cai X."/>
            <person name="Sun X."/>
            <person name="Xu C."/>
            <person name="Sun H."/>
            <person name="Wang X."/>
            <person name="Ge C."/>
            <person name="Zhang Z."/>
            <person name="Wang Q."/>
            <person name="Fei Z."/>
            <person name="Jiao C."/>
            <person name="Wang Q."/>
        </authorList>
    </citation>
    <scope>NUCLEOTIDE SEQUENCE [LARGE SCALE GENOMIC DNA]</scope>
    <source>
        <strain evidence="5">cv. Varoflay</strain>
    </source>
</reference>
<evidence type="ECO:0000256" key="2">
    <source>
        <dbReference type="ARBA" id="ARBA00023295"/>
    </source>
</evidence>
<sequence length="252" mass="28888">MKMLLIILCIFDMVSCISSISLWPPSPGYYPSKKFRSVSFWRGYRNLWGPQHQKLDQNALTIWLDRTSGSGFKSTRPFRSGYFGTSIKLQQGYTAGVITTFYLSNNEAHPGHHDEVDMEFLGTTFGKPYVLQTNVYIRGSGDDNIIGREMKFHLWFDPTKGFHHYAIFWSPKEIIGYMSPEYGQGQFSDKSDVYSFGVLVLEIIAGKKNSTYQSGDDTDGLVSHVSLPLTHEVTFTFWIKINKRSKHEKSKY</sequence>
<dbReference type="RefSeq" id="XP_056699389.1">
    <property type="nucleotide sequence ID" value="XM_056843411.1"/>
</dbReference>
<dbReference type="SUPFAM" id="SSF49899">
    <property type="entry name" value="Concanavalin A-like lectins/glucanases"/>
    <property type="match status" value="1"/>
</dbReference>
<organism evidence="5 6">
    <name type="scientific">Spinacia oleracea</name>
    <name type="common">Spinach</name>
    <dbReference type="NCBI Taxonomy" id="3562"/>
    <lineage>
        <taxon>Eukaryota</taxon>
        <taxon>Viridiplantae</taxon>
        <taxon>Streptophyta</taxon>
        <taxon>Embryophyta</taxon>
        <taxon>Tracheophyta</taxon>
        <taxon>Spermatophyta</taxon>
        <taxon>Magnoliopsida</taxon>
        <taxon>eudicotyledons</taxon>
        <taxon>Gunneridae</taxon>
        <taxon>Pentapetalae</taxon>
        <taxon>Caryophyllales</taxon>
        <taxon>Chenopodiaceae</taxon>
        <taxon>Chenopodioideae</taxon>
        <taxon>Anserineae</taxon>
        <taxon>Spinacia</taxon>
    </lineage>
</organism>
<keyword evidence="2" id="KW-0326">Glycosidase</keyword>
<dbReference type="InterPro" id="IPR000757">
    <property type="entry name" value="Beta-glucanase-like"/>
</dbReference>
<dbReference type="InterPro" id="IPR013320">
    <property type="entry name" value="ConA-like_dom_sf"/>
</dbReference>
<evidence type="ECO:0000256" key="1">
    <source>
        <dbReference type="ARBA" id="ARBA00022801"/>
    </source>
</evidence>
<dbReference type="PANTHER" id="PTHR31062">
    <property type="entry name" value="XYLOGLUCAN ENDOTRANSGLUCOSYLASE/HYDROLASE PROTEIN 8-RELATED"/>
    <property type="match status" value="1"/>
</dbReference>
<feature type="domain" description="GH16" evidence="4">
    <location>
        <begin position="19"/>
        <end position="252"/>
    </location>
</feature>
<gene>
    <name evidence="6" type="primary">LOC110782764</name>
</gene>
<dbReference type="InterPro" id="IPR011009">
    <property type="entry name" value="Kinase-like_dom_sf"/>
</dbReference>
<dbReference type="Pfam" id="PF00722">
    <property type="entry name" value="Glyco_hydro_16"/>
    <property type="match status" value="1"/>
</dbReference>
<keyword evidence="1" id="KW-0378">Hydrolase</keyword>
<reference evidence="6" key="2">
    <citation type="submission" date="2025-08" db="UniProtKB">
        <authorList>
            <consortium name="RefSeq"/>
        </authorList>
    </citation>
    <scope>IDENTIFICATION</scope>
    <source>
        <tissue evidence="6">Leaf</tissue>
    </source>
</reference>
<keyword evidence="3" id="KW-0732">Signal</keyword>
<dbReference type="Proteomes" id="UP000813463">
    <property type="component" value="Chromosome 4"/>
</dbReference>
<dbReference type="InterPro" id="IPR044791">
    <property type="entry name" value="Beta-glucanase/XTH"/>
</dbReference>
<accession>A0ABM3RUT4</accession>
<evidence type="ECO:0000259" key="4">
    <source>
        <dbReference type="PROSITE" id="PS51762"/>
    </source>
</evidence>